<reference evidence="2" key="1">
    <citation type="submission" date="2021-01" db="EMBL/GenBank/DDBJ databases">
        <title>Caligus Genome Assembly.</title>
        <authorList>
            <person name="Gallardo-Escarate C."/>
        </authorList>
    </citation>
    <scope>NUCLEOTIDE SEQUENCE [LARGE SCALE GENOMIC DNA]</scope>
</reference>
<dbReference type="Proteomes" id="UP000595437">
    <property type="component" value="Chromosome 12"/>
</dbReference>
<proteinExistence type="predicted"/>
<name>A0A7T8GSZ8_CALRO</name>
<sequence>MSTTQKKPTRLEGKHQRRNCHIPADTLVRVMANPEIGDTVYRHGRRPPI</sequence>
<evidence type="ECO:0000313" key="2">
    <source>
        <dbReference type="Proteomes" id="UP000595437"/>
    </source>
</evidence>
<dbReference type="AlphaFoldDB" id="A0A7T8GSZ8"/>
<evidence type="ECO:0000313" key="1">
    <source>
        <dbReference type="EMBL" id="QQP37217.1"/>
    </source>
</evidence>
<accession>A0A7T8GSZ8</accession>
<dbReference type="EMBL" id="CP045901">
    <property type="protein sequence ID" value="QQP37217.1"/>
    <property type="molecule type" value="Genomic_DNA"/>
</dbReference>
<protein>
    <submittedName>
        <fullName evidence="1">Uncharacterized protein</fullName>
    </submittedName>
</protein>
<organism evidence="1 2">
    <name type="scientific">Caligus rogercresseyi</name>
    <name type="common">Sea louse</name>
    <dbReference type="NCBI Taxonomy" id="217165"/>
    <lineage>
        <taxon>Eukaryota</taxon>
        <taxon>Metazoa</taxon>
        <taxon>Ecdysozoa</taxon>
        <taxon>Arthropoda</taxon>
        <taxon>Crustacea</taxon>
        <taxon>Multicrustacea</taxon>
        <taxon>Hexanauplia</taxon>
        <taxon>Copepoda</taxon>
        <taxon>Siphonostomatoida</taxon>
        <taxon>Caligidae</taxon>
        <taxon>Caligus</taxon>
    </lineage>
</organism>
<keyword evidence="2" id="KW-1185">Reference proteome</keyword>
<gene>
    <name evidence="1" type="ORF">FKW44_017416</name>
</gene>